<evidence type="ECO:0000256" key="4">
    <source>
        <dbReference type="ARBA" id="ARBA00030494"/>
    </source>
</evidence>
<gene>
    <name evidence="7" type="ORF">BpHYR1_045872</name>
</gene>
<dbReference type="AlphaFoldDB" id="A0A3M7S7F5"/>
<dbReference type="GO" id="GO:0016740">
    <property type="term" value="F:transferase activity"/>
    <property type="evidence" value="ECO:0007669"/>
    <property type="project" value="UniProtKB-KW"/>
</dbReference>
<reference evidence="7 8" key="1">
    <citation type="journal article" date="2018" name="Sci. Rep.">
        <title>Genomic signatures of local adaptation to the degree of environmental predictability in rotifers.</title>
        <authorList>
            <person name="Franch-Gras L."/>
            <person name="Hahn C."/>
            <person name="Garcia-Roger E.M."/>
            <person name="Carmona M.J."/>
            <person name="Serra M."/>
            <person name="Gomez A."/>
        </authorList>
    </citation>
    <scope>NUCLEOTIDE SEQUENCE [LARGE SCALE GENOMIC DNA]</scope>
    <source>
        <strain evidence="7">HYR1</strain>
    </source>
</reference>
<organism evidence="7 8">
    <name type="scientific">Brachionus plicatilis</name>
    <name type="common">Marine rotifer</name>
    <name type="synonym">Brachionus muelleri</name>
    <dbReference type="NCBI Taxonomy" id="10195"/>
    <lineage>
        <taxon>Eukaryota</taxon>
        <taxon>Metazoa</taxon>
        <taxon>Spiralia</taxon>
        <taxon>Gnathifera</taxon>
        <taxon>Rotifera</taxon>
        <taxon>Eurotatoria</taxon>
        <taxon>Monogononta</taxon>
        <taxon>Pseudotrocha</taxon>
        <taxon>Ploima</taxon>
        <taxon>Brachionidae</taxon>
        <taxon>Brachionus</taxon>
    </lineage>
</organism>
<keyword evidence="7" id="KW-0808">Transferase</keyword>
<dbReference type="PANTHER" id="PTHR21373:SF0">
    <property type="entry name" value="N-ALPHA-ACETYLTRANSFERASE 35, NATC AUXILIARY SUBUNIT"/>
    <property type="match status" value="1"/>
</dbReference>
<protein>
    <recommendedName>
        <fullName evidence="4">Protein MAK10 homolog</fullName>
    </recommendedName>
</protein>
<evidence type="ECO:0000259" key="5">
    <source>
        <dbReference type="Pfam" id="PF04112"/>
    </source>
</evidence>
<dbReference type="InterPro" id="IPR007244">
    <property type="entry name" value="Naa35_N"/>
</dbReference>
<keyword evidence="3" id="KW-0963">Cytoplasm</keyword>
<dbReference type="Pfam" id="PF04112">
    <property type="entry name" value="Mak10"/>
    <property type="match status" value="1"/>
</dbReference>
<dbReference type="GO" id="GO:0031417">
    <property type="term" value="C:NatC complex"/>
    <property type="evidence" value="ECO:0007669"/>
    <property type="project" value="InterPro"/>
</dbReference>
<evidence type="ECO:0000256" key="1">
    <source>
        <dbReference type="ARBA" id="ARBA00004496"/>
    </source>
</evidence>
<feature type="domain" description="NAA35-like N-terminal" evidence="5">
    <location>
        <begin position="29"/>
        <end position="120"/>
    </location>
</feature>
<dbReference type="Pfam" id="PF25789">
    <property type="entry name" value="TPR_NAA35"/>
    <property type="match status" value="1"/>
</dbReference>
<comment type="subcellular location">
    <subcellularLocation>
        <location evidence="1">Cytoplasm</location>
    </subcellularLocation>
</comment>
<dbReference type="Proteomes" id="UP000276133">
    <property type="component" value="Unassembled WGS sequence"/>
</dbReference>
<evidence type="ECO:0000259" key="6">
    <source>
        <dbReference type="Pfam" id="PF25789"/>
    </source>
</evidence>
<dbReference type="STRING" id="10195.A0A3M7S7F5"/>
<dbReference type="OrthoDB" id="269405at2759"/>
<dbReference type="EMBL" id="REGN01001916">
    <property type="protein sequence ID" value="RNA31609.1"/>
    <property type="molecule type" value="Genomic_DNA"/>
</dbReference>
<comment type="similarity">
    <text evidence="2">Belongs to the MAK10 family.</text>
</comment>
<evidence type="ECO:0000256" key="2">
    <source>
        <dbReference type="ARBA" id="ARBA00006289"/>
    </source>
</evidence>
<dbReference type="InterPro" id="IPR057983">
    <property type="entry name" value="NAA35-like_N"/>
</dbReference>
<proteinExistence type="inferred from homology"/>
<dbReference type="PANTHER" id="PTHR21373">
    <property type="entry name" value="GLUCOSE REPRESSIBLE PROTEIN MAK10"/>
    <property type="match status" value="1"/>
</dbReference>
<comment type="caution">
    <text evidence="7">The sequence shown here is derived from an EMBL/GenBank/DDBJ whole genome shotgun (WGS) entry which is preliminary data.</text>
</comment>
<accession>A0A3M7S7F5</accession>
<name>A0A3M7S7F5_BRAPC</name>
<keyword evidence="8" id="KW-1185">Reference proteome</keyword>
<feature type="domain" description="NAA35-like TPR repeats" evidence="6">
    <location>
        <begin position="323"/>
        <end position="690"/>
    </location>
</feature>
<evidence type="ECO:0000313" key="8">
    <source>
        <dbReference type="Proteomes" id="UP000276133"/>
    </source>
</evidence>
<sequence length="692" mass="80513">MSATEAYSLYSWKDKTSEFKNACAQLNIGELVKEPSFGLFEAMSAIEMMDPKMDAGMTQNQTQSKIKSIKAGIENNLLKTENFGLEEKLAIVDNTLRNLVTWLDGSSLAQTLFTNLYLHDPNIVQDFYIKNFSIAILKIADHMRHKIITSATFEEEDFQPLSYNFKFAEEIADSTVLNNLKSAEDSSAKFYRHLKGEVKGEEKQKNEVEMAYGLWYRMRFIRSFFFLMSSNDEYQAFANNSEEITKHINICLESLTKVKETHELGLQPEMIKVGKTIYPTVMGFEPTINQRLLPPTFPRFIQIHSFAATHEYFQVLLTKLTELIKVSKMKTFDEIYDFGLDFSEIQSIFLRSMLQLVILPRSMIEKVMVMKKILLDSVLKFISPPILNPKCPVNNKEVCLQLVDSFLVKCTPAFVSLFQILGHNKPRQREKIAHVFEEFASFQDEADNLDSILHSFFVQQKLSLVHYGCFGSWILNHNLTLMSQFLISGFELQLFAKYECHYIYWYLCEIIVNWQMSTLSRVDNFLLTNEINFLPKNAKKPKKKKSVFEKESLIKTADRHMFSAFYQAFRAFLIEGLVKSPNPDFDCEEFRYNHRLGPFQFFTSPAVCLYNQFKDKDEYFIKAYELNKIYGYARDHYDMARGIYEKYPECANQAKIAKNNFVVMRLLSSGLKKLEKIGLDFSEIAHFPMMRL</sequence>
<dbReference type="InterPro" id="IPR057982">
    <property type="entry name" value="TPR_NAA35"/>
</dbReference>
<evidence type="ECO:0000313" key="7">
    <source>
        <dbReference type="EMBL" id="RNA31609.1"/>
    </source>
</evidence>
<evidence type="ECO:0000256" key="3">
    <source>
        <dbReference type="ARBA" id="ARBA00022490"/>
    </source>
</evidence>